<evidence type="ECO:0000313" key="3">
    <source>
        <dbReference type="EMBL" id="HEO42130.1"/>
    </source>
</evidence>
<name>A0A831XH97_9DEIN</name>
<dbReference type="InterPro" id="IPR050695">
    <property type="entry name" value="N-acetylmuramoyl_amidase_3"/>
</dbReference>
<dbReference type="GO" id="GO:0009253">
    <property type="term" value="P:peptidoglycan catabolic process"/>
    <property type="evidence" value="ECO:0007669"/>
    <property type="project" value="InterPro"/>
</dbReference>
<evidence type="ECO:0000256" key="1">
    <source>
        <dbReference type="ARBA" id="ARBA00022801"/>
    </source>
</evidence>
<dbReference type="EMBL" id="DSHZ01000223">
    <property type="protein sequence ID" value="HEO42130.1"/>
    <property type="molecule type" value="Genomic_DNA"/>
</dbReference>
<dbReference type="SUPFAM" id="SSF53187">
    <property type="entry name" value="Zn-dependent exopeptidases"/>
    <property type="match status" value="1"/>
</dbReference>
<keyword evidence="1" id="KW-0378">Hydrolase</keyword>
<dbReference type="Gene3D" id="3.40.630.40">
    <property type="entry name" value="Zn-dependent exopeptidases"/>
    <property type="match status" value="1"/>
</dbReference>
<dbReference type="GO" id="GO:0030288">
    <property type="term" value="C:outer membrane-bounded periplasmic space"/>
    <property type="evidence" value="ECO:0007669"/>
    <property type="project" value="TreeGrafter"/>
</dbReference>
<proteinExistence type="predicted"/>
<comment type="caution">
    <text evidence="3">The sequence shown here is derived from an EMBL/GenBank/DDBJ whole genome shotgun (WGS) entry which is preliminary data.</text>
</comment>
<sequence length="383" mass="40969">MRRPWLLWLLSLALAQAPKPLQVGALQGEALYPGGSGVSYGEARLVAQGLGLSLWQGEGAVALGLGSRQRTFPIVKEEARAAQTGAAWQRGDKVYVPLRPLAEALGLEYRAEVGVRLTLPWARLLQVERAPDRLRLRFSREVNAVVQAGGVLFPLAQGEEPGFQREALGLLLPLPRPPDRLYYPGGGQVILEWGPLPRPGPWVLLDPGHGGSDPGIALGDLKEKDLTLDLAKRVAARLPGSRLTRTGDETLPLEARLRQAQAASVLISFHATRGAAVNLYLPKARSTPLAQNAERLLLTAPQAQAALLKVYAGSPHRLAEALEKAFSALGIVVAKAEGPYALTDIPGAAVVLEVGTERLKDPKAREELAQAVAQAVQAYLEAP</sequence>
<accession>A0A831XH97</accession>
<dbReference type="InterPro" id="IPR002508">
    <property type="entry name" value="MurNAc-LAA_cat"/>
</dbReference>
<dbReference type="CDD" id="cd02696">
    <property type="entry name" value="MurNAc-LAA"/>
    <property type="match status" value="1"/>
</dbReference>
<reference evidence="3" key="1">
    <citation type="journal article" date="2020" name="mSystems">
        <title>Genome- and Community-Level Interaction Insights into Carbon Utilization and Element Cycling Functions of Hydrothermarchaeota in Hydrothermal Sediment.</title>
        <authorList>
            <person name="Zhou Z."/>
            <person name="Liu Y."/>
            <person name="Xu W."/>
            <person name="Pan J."/>
            <person name="Luo Z.H."/>
            <person name="Li M."/>
        </authorList>
    </citation>
    <scope>NUCLEOTIDE SEQUENCE [LARGE SCALE GENOMIC DNA]</scope>
    <source>
        <strain evidence="3">SpSt-189</strain>
    </source>
</reference>
<organism evidence="3">
    <name type="scientific">Thermus islandicus</name>
    <dbReference type="NCBI Taxonomy" id="540988"/>
    <lineage>
        <taxon>Bacteria</taxon>
        <taxon>Thermotogati</taxon>
        <taxon>Deinococcota</taxon>
        <taxon>Deinococci</taxon>
        <taxon>Thermales</taxon>
        <taxon>Thermaceae</taxon>
        <taxon>Thermus</taxon>
    </lineage>
</organism>
<dbReference type="GO" id="GO:0008745">
    <property type="term" value="F:N-acetylmuramoyl-L-alanine amidase activity"/>
    <property type="evidence" value="ECO:0007669"/>
    <property type="project" value="InterPro"/>
</dbReference>
<dbReference type="Pfam" id="PF01520">
    <property type="entry name" value="Amidase_3"/>
    <property type="match status" value="1"/>
</dbReference>
<dbReference type="AlphaFoldDB" id="A0A831XH97"/>
<dbReference type="PANTHER" id="PTHR30404:SF0">
    <property type="entry name" value="N-ACETYLMURAMOYL-L-ALANINE AMIDASE AMIC"/>
    <property type="match status" value="1"/>
</dbReference>
<gene>
    <name evidence="3" type="ORF">ENP09_04470</name>
</gene>
<evidence type="ECO:0000259" key="2">
    <source>
        <dbReference type="Pfam" id="PF01520"/>
    </source>
</evidence>
<protein>
    <submittedName>
        <fullName evidence="3">N-acetylmuramoyl-L-alanine amidase</fullName>
    </submittedName>
</protein>
<dbReference type="PANTHER" id="PTHR30404">
    <property type="entry name" value="N-ACETYLMURAMOYL-L-ALANINE AMIDASE"/>
    <property type="match status" value="1"/>
</dbReference>
<feature type="domain" description="MurNAc-LAA" evidence="2">
    <location>
        <begin position="203"/>
        <end position="377"/>
    </location>
</feature>